<sequence>MLRQLALAHEQRYRHFSVPGDLSIAITASKDALRLLSEDHSDYLSALCCLAQCIRTRFVCFGKGRDLQQAASIAQQCLERCPAGHPERADALENFVATLYAKHQVLKDLEDLDTILVMQEAILDLRPPGHVLRSQTLLDLSDTLLARFDAKGERDDLDTAISLLKARLNGNSSGGDSAVPLTQDYCEALYKRYNRFRDVEDLDLYISIRETLLEHFSRSSPSHLQHLRMLTSATHIRADKVQDVTSYTRAIELYEGLLQILPEDHQSRARLLADFGDALERYVKFFPDATDRENQIVRLREEVLALTPSDAPEYPSNIGVLAASLDLRAESQSNASDRDRAIALYRQALSFHPTNNDLRAECVIELANCLRRRYVEAGQREDLIEALGLFNDVASAPDLETDTRISLFIGLSGATLIRFRDIQFPTTAECDSLVASGEGALAICPESHPERAGVCAMFAEVLQNKFTLSWEPNYLDRAIPLYREAVVKFSPDDISNFVPCTLKLADALKVLYLLYYQLEVLHECIELLERMMQRVSERDRQRAQVLCGLSEALRLRYKHEGREDDVHSAIALARQALDSPARRNTDDRANALAAMGKALHARYRLLRNLQDLDGCTTYHEEVLELRGAHDPFRSEAIGDLGVVLMDRYSATGDTDDINRAIGLQRQAARTCPRTHPAYTQYLGNLIDLLFTRNRSSGDPGDLEEALVHSQTALSLRSQDRIEHLLQLSKHLSGLTMRYAQTSDPRDLEQMLRVRDKILEFDTKGRLSFSVDLLKKNAITLAGENTSSKEDTRLSRDKEGLEMYTSVEDRVHLLIITADTNAHRFKESMDLDAFNKAQETFREVLSMVPRGHEHHLLALGSLSDLLTSRFRQTQNLEYLDAAISYTETAVETTHPHTRAHSMEKSQLSRLLSLRYWGRTDPEGLEGLRLAIEHSKEVASTLETPLYVRFHAALYWAAIAAYHRFNDDSALDGYRRAFELLPQLAWLGSDTRASLHAIQQSTGVPADAATYALIKGHVEEAAEFLEAGRSIIWTQATRLRTPLGDVEFVAPDLAKRLKYLSRSLEGSTLPPISPSSPTSLTTVLQPNDTTIRTSWQLRQEWLSTIESIRHLPGFEHFLDKKPFQTLSSVAREGPVVLLIAHERLSVALILPEEGAEPVCIPLKTDVEKLKALHGTLKIVANSRGAKNPEQIDEDGEIESELERDGLRAGRVKRAVKTQSGATILSALWTDVVEPVVQFLTNMKRPTLADRKRLWWCTVGQFVFMPVHAAGNYETKEPISVSDFFISSYVPTLDALLEARKRPIPATTTVLAAIQPNAGKPWSTLPNTRAELREVKNIVPAEHLLHLSPTGNDPQGEEDGLYTTPSTILDLLASASVLHLACHGDQLPSNPLQSGFIMRDGERLTVEMLMKTTLKESCVALLSACHTAGNDPDRPDEAINLASVMLFVGFRSVGATMWPMGDPDGPVITRAVYKALFEDAGGDLRKFCLATALDGIVRQLRGKIPSERWATFIHIGA</sequence>
<dbReference type="Proteomes" id="UP000292702">
    <property type="component" value="Unassembled WGS sequence"/>
</dbReference>
<dbReference type="SUPFAM" id="SSF48452">
    <property type="entry name" value="TPR-like"/>
    <property type="match status" value="1"/>
</dbReference>
<evidence type="ECO:0000313" key="3">
    <source>
        <dbReference type="Proteomes" id="UP000292702"/>
    </source>
</evidence>
<proteinExistence type="predicted"/>
<dbReference type="InterPro" id="IPR011990">
    <property type="entry name" value="TPR-like_helical_dom_sf"/>
</dbReference>
<keyword evidence="3" id="KW-1185">Reference proteome</keyword>
<protein>
    <recommendedName>
        <fullName evidence="1">CHAT domain-containing protein</fullName>
    </recommendedName>
</protein>
<name>A0A4R0RKI3_9APHY</name>
<evidence type="ECO:0000313" key="2">
    <source>
        <dbReference type="EMBL" id="TCD65549.1"/>
    </source>
</evidence>
<reference evidence="2 3" key="1">
    <citation type="submission" date="2018-11" db="EMBL/GenBank/DDBJ databases">
        <title>Genome assembly of Steccherinum ochraceum LE-BIN_3174, the white-rot fungus of the Steccherinaceae family (The Residual Polyporoid clade, Polyporales, Basidiomycota).</title>
        <authorList>
            <person name="Fedorova T.V."/>
            <person name="Glazunova O.A."/>
            <person name="Landesman E.O."/>
            <person name="Moiseenko K.V."/>
            <person name="Psurtseva N.V."/>
            <person name="Savinova O.S."/>
            <person name="Shakhova N.V."/>
            <person name="Tyazhelova T.V."/>
            <person name="Vasina D.V."/>
        </authorList>
    </citation>
    <scope>NUCLEOTIDE SEQUENCE [LARGE SCALE GENOMIC DNA]</scope>
    <source>
        <strain evidence="2 3">LE-BIN_3174</strain>
    </source>
</reference>
<dbReference type="InterPro" id="IPR024983">
    <property type="entry name" value="CHAT_dom"/>
</dbReference>
<accession>A0A4R0RKI3</accession>
<dbReference type="STRING" id="92696.A0A4R0RKI3"/>
<evidence type="ECO:0000259" key="1">
    <source>
        <dbReference type="Pfam" id="PF12770"/>
    </source>
</evidence>
<gene>
    <name evidence="2" type="ORF">EIP91_002513</name>
</gene>
<dbReference type="OrthoDB" id="3261813at2759"/>
<dbReference type="EMBL" id="RWJN01000175">
    <property type="protein sequence ID" value="TCD65549.1"/>
    <property type="molecule type" value="Genomic_DNA"/>
</dbReference>
<organism evidence="2 3">
    <name type="scientific">Steccherinum ochraceum</name>
    <dbReference type="NCBI Taxonomy" id="92696"/>
    <lineage>
        <taxon>Eukaryota</taxon>
        <taxon>Fungi</taxon>
        <taxon>Dikarya</taxon>
        <taxon>Basidiomycota</taxon>
        <taxon>Agaricomycotina</taxon>
        <taxon>Agaricomycetes</taxon>
        <taxon>Polyporales</taxon>
        <taxon>Steccherinaceae</taxon>
        <taxon>Steccherinum</taxon>
    </lineage>
</organism>
<feature type="domain" description="CHAT" evidence="1">
    <location>
        <begin position="1222"/>
        <end position="1514"/>
    </location>
</feature>
<comment type="caution">
    <text evidence="2">The sequence shown here is derived from an EMBL/GenBank/DDBJ whole genome shotgun (WGS) entry which is preliminary data.</text>
</comment>
<dbReference type="Pfam" id="PF12770">
    <property type="entry name" value="CHAT"/>
    <property type="match status" value="1"/>
</dbReference>
<dbReference type="Gene3D" id="1.25.40.10">
    <property type="entry name" value="Tetratricopeptide repeat domain"/>
    <property type="match status" value="3"/>
</dbReference>